<organism evidence="2 3">
    <name type="scientific">Triparma laevis f. longispina</name>
    <dbReference type="NCBI Taxonomy" id="1714387"/>
    <lineage>
        <taxon>Eukaryota</taxon>
        <taxon>Sar</taxon>
        <taxon>Stramenopiles</taxon>
        <taxon>Ochrophyta</taxon>
        <taxon>Bolidophyceae</taxon>
        <taxon>Parmales</taxon>
        <taxon>Triparmaceae</taxon>
        <taxon>Triparma</taxon>
    </lineage>
</organism>
<keyword evidence="3" id="KW-1185">Reference proteome</keyword>
<feature type="compositionally biased region" description="Polar residues" evidence="1">
    <location>
        <begin position="29"/>
        <end position="40"/>
    </location>
</feature>
<gene>
    <name evidence="2" type="ORF">TrLO_g6061</name>
</gene>
<evidence type="ECO:0000256" key="1">
    <source>
        <dbReference type="SAM" id="MobiDB-lite"/>
    </source>
</evidence>
<comment type="caution">
    <text evidence="2">The sequence shown here is derived from an EMBL/GenBank/DDBJ whole genome shotgun (WGS) entry which is preliminary data.</text>
</comment>
<protein>
    <submittedName>
        <fullName evidence="2">Uncharacterized protein</fullName>
    </submittedName>
</protein>
<dbReference type="Proteomes" id="UP001165122">
    <property type="component" value="Unassembled WGS sequence"/>
</dbReference>
<accession>A0A9W7F3X4</accession>
<name>A0A9W7F3X4_9STRA</name>
<proteinExistence type="predicted"/>
<evidence type="ECO:0000313" key="2">
    <source>
        <dbReference type="EMBL" id="GMI02259.1"/>
    </source>
</evidence>
<dbReference type="AlphaFoldDB" id="A0A9W7F3X4"/>
<reference evidence="3" key="1">
    <citation type="journal article" date="2023" name="Commun. Biol.">
        <title>Genome analysis of Parmales, the sister group of diatoms, reveals the evolutionary specialization of diatoms from phago-mixotrophs to photoautotrophs.</title>
        <authorList>
            <person name="Ban H."/>
            <person name="Sato S."/>
            <person name="Yoshikawa S."/>
            <person name="Yamada K."/>
            <person name="Nakamura Y."/>
            <person name="Ichinomiya M."/>
            <person name="Sato N."/>
            <person name="Blanc-Mathieu R."/>
            <person name="Endo H."/>
            <person name="Kuwata A."/>
            <person name="Ogata H."/>
        </authorList>
    </citation>
    <scope>NUCLEOTIDE SEQUENCE [LARGE SCALE GENOMIC DNA]</scope>
    <source>
        <strain evidence="3">NIES 3700</strain>
    </source>
</reference>
<feature type="region of interest" description="Disordered" evidence="1">
    <location>
        <begin position="1"/>
        <end position="40"/>
    </location>
</feature>
<dbReference type="OrthoDB" id="42081at2759"/>
<sequence length="223" mass="24297">MRINSSFDGTNNNDNSNPNPFSNEGPNEDSVNSEQTSSPLPWTSSQTWALSDLPYTPYSITLNTKTYILWRRLSTSTPELSGYPIPTLISKYTGPGDPMLLPYLTSYTLKLDNKIKGKIYNLPGLQDGTVIETERLDHLINTLPDYAVTENGFLYELGEVKEEDTYVGGGILGDGVKIPKINLGGVNVNGDITNLAVLSGTVLAGAGAVNLLSHHLTVNMFWV</sequence>
<dbReference type="EMBL" id="BRXW01000041">
    <property type="protein sequence ID" value="GMI02259.1"/>
    <property type="molecule type" value="Genomic_DNA"/>
</dbReference>
<evidence type="ECO:0000313" key="3">
    <source>
        <dbReference type="Proteomes" id="UP001165122"/>
    </source>
</evidence>
<feature type="compositionally biased region" description="Low complexity" evidence="1">
    <location>
        <begin position="1"/>
        <end position="23"/>
    </location>
</feature>